<dbReference type="EMBL" id="JAHRIP010040960">
    <property type="protein sequence ID" value="MEQ2296913.1"/>
    <property type="molecule type" value="Genomic_DNA"/>
</dbReference>
<comment type="caution">
    <text evidence="1">The sequence shown here is derived from an EMBL/GenBank/DDBJ whole genome shotgun (WGS) entry which is preliminary data.</text>
</comment>
<name>A0ABV0YU99_9TELE</name>
<organism evidence="1 2">
    <name type="scientific">Ameca splendens</name>
    <dbReference type="NCBI Taxonomy" id="208324"/>
    <lineage>
        <taxon>Eukaryota</taxon>
        <taxon>Metazoa</taxon>
        <taxon>Chordata</taxon>
        <taxon>Craniata</taxon>
        <taxon>Vertebrata</taxon>
        <taxon>Euteleostomi</taxon>
        <taxon>Actinopterygii</taxon>
        <taxon>Neopterygii</taxon>
        <taxon>Teleostei</taxon>
        <taxon>Neoteleostei</taxon>
        <taxon>Acanthomorphata</taxon>
        <taxon>Ovalentaria</taxon>
        <taxon>Atherinomorphae</taxon>
        <taxon>Cyprinodontiformes</taxon>
        <taxon>Goodeidae</taxon>
        <taxon>Ameca</taxon>
    </lineage>
</organism>
<dbReference type="Proteomes" id="UP001469553">
    <property type="component" value="Unassembled WGS sequence"/>
</dbReference>
<protein>
    <recommendedName>
        <fullName evidence="3">Integrase catalytic domain-containing protein</fullName>
    </recommendedName>
</protein>
<accession>A0ABV0YU99</accession>
<evidence type="ECO:0008006" key="3">
    <source>
        <dbReference type="Google" id="ProtNLM"/>
    </source>
</evidence>
<evidence type="ECO:0000313" key="1">
    <source>
        <dbReference type="EMBL" id="MEQ2296913.1"/>
    </source>
</evidence>
<dbReference type="InterPro" id="IPR036397">
    <property type="entry name" value="RNaseH_sf"/>
</dbReference>
<dbReference type="Gene3D" id="3.30.420.10">
    <property type="entry name" value="Ribonuclease H-like superfamily/Ribonuclease H"/>
    <property type="match status" value="1"/>
</dbReference>
<gene>
    <name evidence="1" type="ORF">AMECASPLE_029318</name>
</gene>
<reference evidence="1 2" key="1">
    <citation type="submission" date="2021-06" db="EMBL/GenBank/DDBJ databases">
        <authorList>
            <person name="Palmer J.M."/>
        </authorList>
    </citation>
    <scope>NUCLEOTIDE SEQUENCE [LARGE SCALE GENOMIC DNA]</scope>
    <source>
        <strain evidence="1 2">AS_MEX2019</strain>
        <tissue evidence="1">Muscle</tissue>
    </source>
</reference>
<keyword evidence="2" id="KW-1185">Reference proteome</keyword>
<dbReference type="InterPro" id="IPR012337">
    <property type="entry name" value="RNaseH-like_sf"/>
</dbReference>
<sequence>MRVYSPPYTPQANGVVERTIGLVKNWIAKKANSHDWSTKAVEIGQALNDRHHQKAHTQEGAHWRGNDEVDRYVQQRKVVFVGTEKWDRTPQGRVVPEEYVDEVVRSVHEALGHPGVLPTR</sequence>
<dbReference type="SUPFAM" id="SSF53098">
    <property type="entry name" value="Ribonuclease H-like"/>
    <property type="match status" value="1"/>
</dbReference>
<proteinExistence type="predicted"/>
<evidence type="ECO:0000313" key="2">
    <source>
        <dbReference type="Proteomes" id="UP001469553"/>
    </source>
</evidence>